<evidence type="ECO:0000313" key="4">
    <source>
        <dbReference type="Proteomes" id="UP000011715"/>
    </source>
</evidence>
<dbReference type="EMBL" id="GL876971">
    <property type="protein sequence ID" value="KLU88357.1"/>
    <property type="molecule type" value="Genomic_DNA"/>
</dbReference>
<proteinExistence type="predicted"/>
<reference evidence="2" key="3">
    <citation type="submission" date="2011-03" db="EMBL/GenBank/DDBJ databases">
        <title>Annotation of Magnaporthe poae ATCC 64411.</title>
        <authorList>
            <person name="Ma L.-J."/>
            <person name="Dead R."/>
            <person name="Young S.K."/>
            <person name="Zeng Q."/>
            <person name="Gargeya S."/>
            <person name="Fitzgerald M."/>
            <person name="Haas B."/>
            <person name="Abouelleil A."/>
            <person name="Alvarado L."/>
            <person name="Arachchi H.M."/>
            <person name="Berlin A."/>
            <person name="Brown A."/>
            <person name="Chapman S.B."/>
            <person name="Chen Z."/>
            <person name="Dunbar C."/>
            <person name="Freedman E."/>
            <person name="Gearin G."/>
            <person name="Gellesch M."/>
            <person name="Goldberg J."/>
            <person name="Griggs A."/>
            <person name="Gujja S."/>
            <person name="Heiman D."/>
            <person name="Howarth C."/>
            <person name="Larson L."/>
            <person name="Lui A."/>
            <person name="MacDonald P.J.P."/>
            <person name="Mehta T."/>
            <person name="Montmayeur A."/>
            <person name="Murphy C."/>
            <person name="Neiman D."/>
            <person name="Pearson M."/>
            <person name="Priest M."/>
            <person name="Roberts A."/>
            <person name="Saif S."/>
            <person name="Shea T."/>
            <person name="Shenoy N."/>
            <person name="Sisk P."/>
            <person name="Stolte C."/>
            <person name="Sykes S."/>
            <person name="Yandava C."/>
            <person name="Wortman J."/>
            <person name="Nusbaum C."/>
            <person name="Birren B."/>
        </authorList>
    </citation>
    <scope>NUCLEOTIDE SEQUENCE</scope>
    <source>
        <strain evidence="2">ATCC 64411</strain>
    </source>
</reference>
<feature type="region of interest" description="Disordered" evidence="1">
    <location>
        <begin position="1"/>
        <end position="25"/>
    </location>
</feature>
<evidence type="ECO:0000313" key="2">
    <source>
        <dbReference type="EMBL" id="KLU88357.1"/>
    </source>
</evidence>
<dbReference type="AlphaFoldDB" id="A0A0C4E4F1"/>
<dbReference type="VEuPathDB" id="FungiDB:MAPG_07344"/>
<reference evidence="4" key="2">
    <citation type="submission" date="2010-05" db="EMBL/GenBank/DDBJ databases">
        <title>The genome sequence of Magnaporthe poae strain ATCC 64411.</title>
        <authorList>
            <person name="Ma L.-J."/>
            <person name="Dead R."/>
            <person name="Young S."/>
            <person name="Zeng Q."/>
            <person name="Koehrsen M."/>
            <person name="Alvarado L."/>
            <person name="Berlin A."/>
            <person name="Chapman S.B."/>
            <person name="Chen Z."/>
            <person name="Freedman E."/>
            <person name="Gellesch M."/>
            <person name="Goldberg J."/>
            <person name="Griggs A."/>
            <person name="Gujja S."/>
            <person name="Heilman E.R."/>
            <person name="Heiman D."/>
            <person name="Hepburn T."/>
            <person name="Howarth C."/>
            <person name="Jen D."/>
            <person name="Larson L."/>
            <person name="Mehta T."/>
            <person name="Neiman D."/>
            <person name="Pearson M."/>
            <person name="Roberts A."/>
            <person name="Saif S."/>
            <person name="Shea T."/>
            <person name="Shenoy N."/>
            <person name="Sisk P."/>
            <person name="Stolte C."/>
            <person name="Sykes S."/>
            <person name="Walk T."/>
            <person name="White J."/>
            <person name="Yandava C."/>
            <person name="Haas B."/>
            <person name="Nusbaum C."/>
            <person name="Birren B."/>
        </authorList>
    </citation>
    <scope>NUCLEOTIDE SEQUENCE [LARGE SCALE GENOMIC DNA]</scope>
    <source>
        <strain evidence="4">ATCC 64411 / 73-15</strain>
    </source>
</reference>
<name>A0A0C4E4F1_MAGP6</name>
<reference evidence="3" key="4">
    <citation type="journal article" date="2015" name="G3 (Bethesda)">
        <title>Genome sequences of three phytopathogenic species of the Magnaporthaceae family of fungi.</title>
        <authorList>
            <person name="Okagaki L.H."/>
            <person name="Nunes C.C."/>
            <person name="Sailsbery J."/>
            <person name="Clay B."/>
            <person name="Brown D."/>
            <person name="John T."/>
            <person name="Oh Y."/>
            <person name="Young N."/>
            <person name="Fitzgerald M."/>
            <person name="Haas B.J."/>
            <person name="Zeng Q."/>
            <person name="Young S."/>
            <person name="Adiconis X."/>
            <person name="Fan L."/>
            <person name="Levin J.Z."/>
            <person name="Mitchell T.K."/>
            <person name="Okubara P.A."/>
            <person name="Farman M.L."/>
            <person name="Kohn L.M."/>
            <person name="Birren B."/>
            <person name="Ma L.-J."/>
            <person name="Dean R.A."/>
        </authorList>
    </citation>
    <scope>NUCLEOTIDE SEQUENCE</scope>
    <source>
        <strain evidence="3">ATCC 64411 / 73-15</strain>
    </source>
</reference>
<reference evidence="3" key="5">
    <citation type="submission" date="2015-06" db="UniProtKB">
        <authorList>
            <consortium name="EnsemblFungi"/>
        </authorList>
    </citation>
    <scope>IDENTIFICATION</scope>
    <source>
        <strain evidence="3">ATCC 64411</strain>
    </source>
</reference>
<evidence type="ECO:0000313" key="3">
    <source>
        <dbReference type="EnsemblFungi" id="MAPG_07344T0"/>
    </source>
</evidence>
<dbReference type="EMBL" id="ADBL01001775">
    <property type="status" value="NOT_ANNOTATED_CDS"/>
    <property type="molecule type" value="Genomic_DNA"/>
</dbReference>
<accession>A0A0C4E4F1</accession>
<reference evidence="2" key="1">
    <citation type="submission" date="2010-05" db="EMBL/GenBank/DDBJ databases">
        <title>The Genome Sequence of Magnaporthe poae strain ATCC 64411.</title>
        <authorList>
            <consortium name="The Broad Institute Genome Sequencing Platform"/>
            <consortium name="Broad Institute Genome Sequencing Center for Infectious Disease"/>
            <person name="Ma L.-J."/>
            <person name="Dead R."/>
            <person name="Young S."/>
            <person name="Zeng Q."/>
            <person name="Koehrsen M."/>
            <person name="Alvarado L."/>
            <person name="Berlin A."/>
            <person name="Chapman S.B."/>
            <person name="Chen Z."/>
            <person name="Freedman E."/>
            <person name="Gellesch M."/>
            <person name="Goldberg J."/>
            <person name="Griggs A."/>
            <person name="Gujja S."/>
            <person name="Heilman E.R."/>
            <person name="Heiman D."/>
            <person name="Hepburn T."/>
            <person name="Howarth C."/>
            <person name="Jen D."/>
            <person name="Larson L."/>
            <person name="Mehta T."/>
            <person name="Neiman D."/>
            <person name="Pearson M."/>
            <person name="Roberts A."/>
            <person name="Saif S."/>
            <person name="Shea T."/>
            <person name="Shenoy N."/>
            <person name="Sisk P."/>
            <person name="Stolte C."/>
            <person name="Sykes S."/>
            <person name="Walk T."/>
            <person name="White J."/>
            <person name="Yandava C."/>
            <person name="Haas B."/>
            <person name="Nusbaum C."/>
            <person name="Birren B."/>
        </authorList>
    </citation>
    <scope>NUCLEOTIDE SEQUENCE</scope>
    <source>
        <strain evidence="2">ATCC 64411</strain>
    </source>
</reference>
<dbReference type="EnsemblFungi" id="MAPG_07344T0">
    <property type="protein sequence ID" value="MAPG_07344T0"/>
    <property type="gene ID" value="MAPG_07344"/>
</dbReference>
<feature type="compositionally biased region" description="Polar residues" evidence="1">
    <location>
        <begin position="1"/>
        <end position="19"/>
    </location>
</feature>
<organism evidence="3 4">
    <name type="scientific">Magnaporthiopsis poae (strain ATCC 64411 / 73-15)</name>
    <name type="common">Kentucky bluegrass fungus</name>
    <name type="synonym">Magnaporthe poae</name>
    <dbReference type="NCBI Taxonomy" id="644358"/>
    <lineage>
        <taxon>Eukaryota</taxon>
        <taxon>Fungi</taxon>
        <taxon>Dikarya</taxon>
        <taxon>Ascomycota</taxon>
        <taxon>Pezizomycotina</taxon>
        <taxon>Sordariomycetes</taxon>
        <taxon>Sordariomycetidae</taxon>
        <taxon>Magnaporthales</taxon>
        <taxon>Magnaporthaceae</taxon>
        <taxon>Magnaporthiopsis</taxon>
    </lineage>
</organism>
<sequence>MYGTFGPTTNSHHTTTLGNCGQRESEVNRPDLQELLLLLSAAVNIDNSFVVDRLREPSDWCFSRDQTDRLVQRHAFMERKRAYETPTAEAAVESKQDNITQDLNAETTACECQKS</sequence>
<keyword evidence="4" id="KW-1185">Reference proteome</keyword>
<dbReference type="Proteomes" id="UP000011715">
    <property type="component" value="Unassembled WGS sequence"/>
</dbReference>
<protein>
    <submittedName>
        <fullName evidence="2 3">Uncharacterized protein</fullName>
    </submittedName>
</protein>
<evidence type="ECO:0000256" key="1">
    <source>
        <dbReference type="SAM" id="MobiDB-lite"/>
    </source>
</evidence>
<gene>
    <name evidence="2" type="ORF">MAPG_07344</name>
</gene>